<sequence>MTDLMMTNKTTAAKTVPSPAAPESVDPGAAPKLLDQLRDRLRLKHYSIRTEQAYLHWVKRFILFHGKRHPAEMGKDEVEAFLTALAVDRNVAASTQSQALSAILFLYQEVLGQVLPWLDEVTRAKKPVRLPTVLSVSEVQALMAAVDDPEMALLVRLLYGTGMRVMEGVRLRVKDVDFARREIVVREGKGNKDRVTMLPGSLVEPLRAKIKWRQQQHEADLALGRGSVYLPHALAVKYPSADTAFGWQYIFAATGLSVDPRSGVVRRHHLDDQRVQRTVKKAARGAGILKSVSPHTLRHSFATHLLEAGQDIRTVQELLGHKDVSTTMIYTHVLNRGGLAVLSPLDRI</sequence>
<protein>
    <submittedName>
        <fullName evidence="9">Integron integrase</fullName>
    </submittedName>
</protein>
<dbReference type="Gene3D" id="1.10.150.130">
    <property type="match status" value="1"/>
</dbReference>
<dbReference type="Pfam" id="PF00589">
    <property type="entry name" value="Phage_integrase"/>
    <property type="match status" value="1"/>
</dbReference>
<proteinExistence type="inferred from homology"/>
<dbReference type="SUPFAM" id="SSF56349">
    <property type="entry name" value="DNA breaking-rejoining enzymes"/>
    <property type="match status" value="1"/>
</dbReference>
<dbReference type="InterPro" id="IPR010998">
    <property type="entry name" value="Integrase_recombinase_N"/>
</dbReference>
<dbReference type="EMBL" id="JBEWLZ010000012">
    <property type="protein sequence ID" value="MET1491504.1"/>
    <property type="molecule type" value="Genomic_DNA"/>
</dbReference>
<comment type="similarity">
    <text evidence="1">Belongs to the 'phage' integrase family.</text>
</comment>
<evidence type="ECO:0000259" key="7">
    <source>
        <dbReference type="PROSITE" id="PS51898"/>
    </source>
</evidence>
<keyword evidence="3 5" id="KW-0238">DNA-binding</keyword>
<keyword evidence="2" id="KW-0229">DNA integration</keyword>
<dbReference type="PROSITE" id="PS51900">
    <property type="entry name" value="CB"/>
    <property type="match status" value="1"/>
</dbReference>
<comment type="caution">
    <text evidence="9">The sequence shown here is derived from an EMBL/GenBank/DDBJ whole genome shotgun (WGS) entry which is preliminary data.</text>
</comment>
<dbReference type="NCBIfam" id="TIGR02249">
    <property type="entry name" value="integrase_gron"/>
    <property type="match status" value="1"/>
</dbReference>
<reference evidence="9 10" key="1">
    <citation type="submission" date="2024-07" db="EMBL/GenBank/DDBJ databases">
        <title>Uliginosibacterium paludis KCTC:42655.</title>
        <authorList>
            <person name="Kim M.K."/>
        </authorList>
    </citation>
    <scope>NUCLEOTIDE SEQUENCE [LARGE SCALE GENOMIC DNA]</scope>
    <source>
        <strain evidence="9 10">KCTC 42655</strain>
    </source>
</reference>
<dbReference type="InterPro" id="IPR013762">
    <property type="entry name" value="Integrase-like_cat_sf"/>
</dbReference>
<evidence type="ECO:0000256" key="1">
    <source>
        <dbReference type="ARBA" id="ARBA00008857"/>
    </source>
</evidence>
<feature type="domain" description="Tyr recombinase" evidence="7">
    <location>
        <begin position="129"/>
        <end position="343"/>
    </location>
</feature>
<organism evidence="9 10">
    <name type="scientific">Uliginosibacterium paludis</name>
    <dbReference type="NCBI Taxonomy" id="1615952"/>
    <lineage>
        <taxon>Bacteria</taxon>
        <taxon>Pseudomonadati</taxon>
        <taxon>Pseudomonadota</taxon>
        <taxon>Betaproteobacteria</taxon>
        <taxon>Rhodocyclales</taxon>
        <taxon>Zoogloeaceae</taxon>
        <taxon>Uliginosibacterium</taxon>
    </lineage>
</organism>
<dbReference type="PANTHER" id="PTHR30349">
    <property type="entry name" value="PHAGE INTEGRASE-RELATED"/>
    <property type="match status" value="1"/>
</dbReference>
<evidence type="ECO:0000256" key="5">
    <source>
        <dbReference type="PROSITE-ProRule" id="PRU01248"/>
    </source>
</evidence>
<feature type="domain" description="Core-binding (CB)" evidence="8">
    <location>
        <begin position="28"/>
        <end position="111"/>
    </location>
</feature>
<dbReference type="PROSITE" id="PS51898">
    <property type="entry name" value="TYR_RECOMBINASE"/>
    <property type="match status" value="1"/>
</dbReference>
<keyword evidence="4" id="KW-0233">DNA recombination</keyword>
<feature type="compositionally biased region" description="Polar residues" evidence="6">
    <location>
        <begin position="1"/>
        <end position="13"/>
    </location>
</feature>
<dbReference type="InterPro" id="IPR002104">
    <property type="entry name" value="Integrase_catalytic"/>
</dbReference>
<evidence type="ECO:0000313" key="10">
    <source>
        <dbReference type="Proteomes" id="UP001548590"/>
    </source>
</evidence>
<keyword evidence="10" id="KW-1185">Reference proteome</keyword>
<dbReference type="CDD" id="cd01193">
    <property type="entry name" value="INT_IntI_C"/>
    <property type="match status" value="1"/>
</dbReference>
<feature type="region of interest" description="Disordered" evidence="6">
    <location>
        <begin position="1"/>
        <end position="29"/>
    </location>
</feature>
<dbReference type="Gene3D" id="1.10.443.10">
    <property type="entry name" value="Intergrase catalytic core"/>
    <property type="match status" value="1"/>
</dbReference>
<dbReference type="InterPro" id="IPR050090">
    <property type="entry name" value="Tyrosine_recombinase_XerCD"/>
</dbReference>
<evidence type="ECO:0000256" key="3">
    <source>
        <dbReference type="ARBA" id="ARBA00023125"/>
    </source>
</evidence>
<dbReference type="Pfam" id="PF13495">
    <property type="entry name" value="Phage_int_SAM_4"/>
    <property type="match status" value="1"/>
</dbReference>
<dbReference type="InterPro" id="IPR011010">
    <property type="entry name" value="DNA_brk_join_enz"/>
</dbReference>
<evidence type="ECO:0000259" key="8">
    <source>
        <dbReference type="PROSITE" id="PS51900"/>
    </source>
</evidence>
<dbReference type="RefSeq" id="WP_345927381.1">
    <property type="nucleotide sequence ID" value="NZ_JBDIVF010000004.1"/>
</dbReference>
<name>A0ABV2CUB5_9RHOO</name>
<dbReference type="Proteomes" id="UP001548590">
    <property type="component" value="Unassembled WGS sequence"/>
</dbReference>
<evidence type="ECO:0000256" key="2">
    <source>
        <dbReference type="ARBA" id="ARBA00022908"/>
    </source>
</evidence>
<dbReference type="PANTHER" id="PTHR30349:SF64">
    <property type="entry name" value="PROPHAGE INTEGRASE INTD-RELATED"/>
    <property type="match status" value="1"/>
</dbReference>
<evidence type="ECO:0000256" key="6">
    <source>
        <dbReference type="SAM" id="MobiDB-lite"/>
    </source>
</evidence>
<evidence type="ECO:0000256" key="4">
    <source>
        <dbReference type="ARBA" id="ARBA00023172"/>
    </source>
</evidence>
<evidence type="ECO:0000313" key="9">
    <source>
        <dbReference type="EMBL" id="MET1491504.1"/>
    </source>
</evidence>
<dbReference type="InterPro" id="IPR044068">
    <property type="entry name" value="CB"/>
</dbReference>
<accession>A0ABV2CUB5</accession>
<gene>
    <name evidence="9" type="ORF">ABVT11_16820</name>
</gene>
<dbReference type="InterPro" id="IPR011946">
    <property type="entry name" value="Integrase_integron-type"/>
</dbReference>
<dbReference type="InterPro" id="IPR004107">
    <property type="entry name" value="Integrase_SAM-like_N"/>
</dbReference>